<dbReference type="PANTHER" id="PTHR24253:SF153">
    <property type="entry name" value="SERINE PROTEASE HEPSIN"/>
    <property type="match status" value="1"/>
</dbReference>
<dbReference type="GO" id="GO:0006508">
    <property type="term" value="P:proteolysis"/>
    <property type="evidence" value="ECO:0007669"/>
    <property type="project" value="InterPro"/>
</dbReference>
<dbReference type="Pfam" id="PF00089">
    <property type="entry name" value="Trypsin"/>
    <property type="match status" value="1"/>
</dbReference>
<keyword evidence="1" id="KW-1015">Disulfide bond</keyword>
<evidence type="ECO:0000256" key="1">
    <source>
        <dbReference type="ARBA" id="ARBA00023157"/>
    </source>
</evidence>
<proteinExistence type="predicted"/>
<protein>
    <recommendedName>
        <fullName evidence="3">Peptidase S1 domain-containing protein</fullName>
    </recommendedName>
</protein>
<keyword evidence="5" id="KW-1185">Reference proteome</keyword>
<dbReference type="OrthoDB" id="7435795at2759"/>
<reference evidence="4" key="1">
    <citation type="submission" date="2021-02" db="EMBL/GenBank/DDBJ databases">
        <authorList>
            <person name="Steward A R."/>
        </authorList>
    </citation>
    <scope>NUCLEOTIDE SEQUENCE</scope>
</reference>
<dbReference type="PANTHER" id="PTHR24253">
    <property type="entry name" value="TRANSMEMBRANE PROTEASE SERINE"/>
    <property type="match status" value="1"/>
</dbReference>
<dbReference type="AlphaFoldDB" id="A0A821XE85"/>
<evidence type="ECO:0000256" key="2">
    <source>
        <dbReference type="SAM" id="SignalP"/>
    </source>
</evidence>
<dbReference type="SUPFAM" id="SSF50494">
    <property type="entry name" value="Trypsin-like serine proteases"/>
    <property type="match status" value="1"/>
</dbReference>
<comment type="caution">
    <text evidence="4">The sequence shown here is derived from an EMBL/GenBank/DDBJ whole genome shotgun (WGS) entry which is preliminary data.</text>
</comment>
<feature type="chain" id="PRO_5032871913" description="Peptidase S1 domain-containing protein" evidence="2">
    <location>
        <begin position="17"/>
        <end position="322"/>
    </location>
</feature>
<keyword evidence="2" id="KW-0732">Signal</keyword>
<evidence type="ECO:0000313" key="5">
    <source>
        <dbReference type="Proteomes" id="UP000663880"/>
    </source>
</evidence>
<dbReference type="Proteomes" id="UP000663880">
    <property type="component" value="Unassembled WGS sequence"/>
</dbReference>
<gene>
    <name evidence="4" type="ORF">PMACD_LOCUS14585</name>
</gene>
<organism evidence="4 5">
    <name type="scientific">Pieris macdunnoughi</name>
    <dbReference type="NCBI Taxonomy" id="345717"/>
    <lineage>
        <taxon>Eukaryota</taxon>
        <taxon>Metazoa</taxon>
        <taxon>Ecdysozoa</taxon>
        <taxon>Arthropoda</taxon>
        <taxon>Hexapoda</taxon>
        <taxon>Insecta</taxon>
        <taxon>Pterygota</taxon>
        <taxon>Neoptera</taxon>
        <taxon>Endopterygota</taxon>
        <taxon>Lepidoptera</taxon>
        <taxon>Glossata</taxon>
        <taxon>Ditrysia</taxon>
        <taxon>Papilionoidea</taxon>
        <taxon>Pieridae</taxon>
        <taxon>Pierinae</taxon>
        <taxon>Pieris</taxon>
    </lineage>
</organism>
<feature type="domain" description="Peptidase S1" evidence="3">
    <location>
        <begin position="115"/>
        <end position="319"/>
    </location>
</feature>
<dbReference type="GO" id="GO:0004252">
    <property type="term" value="F:serine-type endopeptidase activity"/>
    <property type="evidence" value="ECO:0007669"/>
    <property type="project" value="InterPro"/>
</dbReference>
<accession>A0A821XE85</accession>
<feature type="signal peptide" evidence="2">
    <location>
        <begin position="1"/>
        <end position="16"/>
    </location>
</feature>
<dbReference type="PROSITE" id="PS50240">
    <property type="entry name" value="TRYPSIN_DOM"/>
    <property type="match status" value="1"/>
</dbReference>
<dbReference type="InterPro" id="IPR001254">
    <property type="entry name" value="Trypsin_dom"/>
</dbReference>
<dbReference type="InterPro" id="IPR009003">
    <property type="entry name" value="Peptidase_S1_PA"/>
</dbReference>
<dbReference type="Gene3D" id="2.40.10.10">
    <property type="entry name" value="Trypsin-like serine proteases"/>
    <property type="match status" value="1"/>
</dbReference>
<evidence type="ECO:0000313" key="4">
    <source>
        <dbReference type="EMBL" id="CAF4939367.1"/>
    </source>
</evidence>
<dbReference type="EMBL" id="CAJOBZ010000066">
    <property type="protein sequence ID" value="CAF4939367.1"/>
    <property type="molecule type" value="Genomic_DNA"/>
</dbReference>
<dbReference type="InterPro" id="IPR043504">
    <property type="entry name" value="Peptidase_S1_PA_chymotrypsin"/>
</dbReference>
<name>A0A821XE85_9NEOP</name>
<sequence>MIRYMFLLAIAWSANAQSLDSVFSSSNNNKKSIENLKCSRIEPKDGGVWQGCYDCFTCDHPRIRQHYKAKSITRQLIVDDNCAPLEVCCVQQSEVTSIRSQENCGKSNPEGDPRRVRSTLRSVLPGQYPWRAWVYAGEQKRCPVSYINFYPDVLVTTATCMKHVTNNEDDLSVRFERDPSRVANIASVVIHPDYNYDDKNQYDIALLKLDTSVKTSRPVCIPERQPEVGTTCVAVSEDDITIAAVIPPQNQCNNTEGTLCAFVPRFDFIPESASGLFCVDQSQQGEKYFLHGIMLSFAENLIRYTRISDYEKWIADEIKSMA</sequence>
<evidence type="ECO:0000259" key="3">
    <source>
        <dbReference type="PROSITE" id="PS50240"/>
    </source>
</evidence>
<dbReference type="SMART" id="SM00020">
    <property type="entry name" value="Tryp_SPc"/>
    <property type="match status" value="1"/>
</dbReference>